<proteinExistence type="predicted"/>
<organism evidence="1 2">
    <name type="scientific">Allorhizobium borbori</name>
    <dbReference type="NCBI Taxonomy" id="485907"/>
    <lineage>
        <taxon>Bacteria</taxon>
        <taxon>Pseudomonadati</taxon>
        <taxon>Pseudomonadota</taxon>
        <taxon>Alphaproteobacteria</taxon>
        <taxon>Hyphomicrobiales</taxon>
        <taxon>Rhizobiaceae</taxon>
        <taxon>Rhizobium/Agrobacterium group</taxon>
        <taxon>Allorhizobium</taxon>
    </lineage>
</organism>
<comment type="caution">
    <text evidence="1">The sequence shown here is derived from an EMBL/GenBank/DDBJ whole genome shotgun (WGS) entry which is preliminary data.</text>
</comment>
<dbReference type="Proteomes" id="UP000584824">
    <property type="component" value="Unassembled WGS sequence"/>
</dbReference>
<keyword evidence="2" id="KW-1185">Reference proteome</keyword>
<reference evidence="1 2" key="1">
    <citation type="submission" date="2020-08" db="EMBL/GenBank/DDBJ databases">
        <title>Genomic Encyclopedia of Type Strains, Phase IV (KMG-IV): sequencing the most valuable type-strain genomes for metagenomic binning, comparative biology and taxonomic classification.</title>
        <authorList>
            <person name="Goeker M."/>
        </authorList>
    </citation>
    <scope>NUCLEOTIDE SEQUENCE [LARGE SCALE GENOMIC DNA]</scope>
    <source>
        <strain evidence="1 2">DSM 26385</strain>
    </source>
</reference>
<dbReference type="EMBL" id="JACIDU010000007">
    <property type="protein sequence ID" value="MBB4103571.1"/>
    <property type="molecule type" value="Genomic_DNA"/>
</dbReference>
<sequence>MAPNKTIVVKSVTICNPTGGAVTAKLFWKKGSTSRMIFVGSIAANSTQIVTEPAFPLAQGETIEAIGVASVEVTVSTVMNVPNR</sequence>
<protein>
    <submittedName>
        <fullName evidence="1">Uncharacterized protein</fullName>
    </submittedName>
</protein>
<gene>
    <name evidence="1" type="ORF">GGQ66_002129</name>
</gene>
<dbReference type="AlphaFoldDB" id="A0A7W6K1R3"/>
<name>A0A7W6K1R3_9HYPH</name>
<dbReference type="RefSeq" id="WP_183792222.1">
    <property type="nucleotide sequence ID" value="NZ_JACIDU010000007.1"/>
</dbReference>
<accession>A0A7W6K1R3</accession>
<evidence type="ECO:0000313" key="1">
    <source>
        <dbReference type="EMBL" id="MBB4103571.1"/>
    </source>
</evidence>
<evidence type="ECO:0000313" key="2">
    <source>
        <dbReference type="Proteomes" id="UP000584824"/>
    </source>
</evidence>